<organism evidence="2 3">
    <name type="scientific">Pseudarthrobacter enclensis</name>
    <dbReference type="NCBI Taxonomy" id="993070"/>
    <lineage>
        <taxon>Bacteria</taxon>
        <taxon>Bacillati</taxon>
        <taxon>Actinomycetota</taxon>
        <taxon>Actinomycetes</taxon>
        <taxon>Micrococcales</taxon>
        <taxon>Micrococcaceae</taxon>
        <taxon>Pseudarthrobacter</taxon>
    </lineage>
</organism>
<protein>
    <submittedName>
        <fullName evidence="2">Uncharacterized protein</fullName>
    </submittedName>
</protein>
<reference evidence="2 3" key="1">
    <citation type="submission" date="2023-07" db="EMBL/GenBank/DDBJ databases">
        <title>Sorghum-associated microbial communities from plants grown in Nebraska, USA.</title>
        <authorList>
            <person name="Schachtman D."/>
        </authorList>
    </citation>
    <scope>NUCLEOTIDE SEQUENCE [LARGE SCALE GENOMIC DNA]</scope>
    <source>
        <strain evidence="2 3">CC222</strain>
    </source>
</reference>
<gene>
    <name evidence="2" type="ORF">J2X98_002520</name>
</gene>
<dbReference type="Proteomes" id="UP001226577">
    <property type="component" value="Unassembled WGS sequence"/>
</dbReference>
<keyword evidence="3" id="KW-1185">Reference proteome</keyword>
<proteinExistence type="predicted"/>
<feature type="region of interest" description="Disordered" evidence="1">
    <location>
        <begin position="1"/>
        <end position="31"/>
    </location>
</feature>
<accession>A0ABT9RVU5</accession>
<name>A0ABT9RVU5_9MICC</name>
<sequence>MALGARQGQWDAGGDLPGIIDRRPPAGHARPPLTVRKFRMKALVYGGPGEKSWTEVPAPGSSSPVT</sequence>
<dbReference type="EMBL" id="JAUSRE010000012">
    <property type="protein sequence ID" value="MDP9888926.1"/>
    <property type="molecule type" value="Genomic_DNA"/>
</dbReference>
<evidence type="ECO:0000313" key="2">
    <source>
        <dbReference type="EMBL" id="MDP9888926.1"/>
    </source>
</evidence>
<evidence type="ECO:0000256" key="1">
    <source>
        <dbReference type="SAM" id="MobiDB-lite"/>
    </source>
</evidence>
<comment type="caution">
    <text evidence="2">The sequence shown here is derived from an EMBL/GenBank/DDBJ whole genome shotgun (WGS) entry which is preliminary data.</text>
</comment>
<evidence type="ECO:0000313" key="3">
    <source>
        <dbReference type="Proteomes" id="UP001226577"/>
    </source>
</evidence>